<evidence type="ECO:0000259" key="1">
    <source>
        <dbReference type="Pfam" id="PF01852"/>
    </source>
</evidence>
<evidence type="ECO:0000313" key="2">
    <source>
        <dbReference type="EMBL" id="CAI2372414.1"/>
    </source>
</evidence>
<dbReference type="CDD" id="cd00177">
    <property type="entry name" value="START"/>
    <property type="match status" value="1"/>
</dbReference>
<dbReference type="GO" id="GO:0008289">
    <property type="term" value="F:lipid binding"/>
    <property type="evidence" value="ECO:0007669"/>
    <property type="project" value="InterPro"/>
</dbReference>
<feature type="domain" description="START" evidence="1">
    <location>
        <begin position="48"/>
        <end position="227"/>
    </location>
</feature>
<protein>
    <recommendedName>
        <fullName evidence="1">START domain-containing protein</fullName>
    </recommendedName>
</protein>
<dbReference type="InterPro" id="IPR023393">
    <property type="entry name" value="START-like_dom_sf"/>
</dbReference>
<dbReference type="SUPFAM" id="SSF55961">
    <property type="entry name" value="Bet v1-like"/>
    <property type="match status" value="1"/>
</dbReference>
<gene>
    <name evidence="2" type="ORF">ECRASSUSDP1_LOCUS13744</name>
</gene>
<organism evidence="2 3">
    <name type="scientific">Euplotes crassus</name>
    <dbReference type="NCBI Taxonomy" id="5936"/>
    <lineage>
        <taxon>Eukaryota</taxon>
        <taxon>Sar</taxon>
        <taxon>Alveolata</taxon>
        <taxon>Ciliophora</taxon>
        <taxon>Intramacronucleata</taxon>
        <taxon>Spirotrichea</taxon>
        <taxon>Hypotrichia</taxon>
        <taxon>Euplotida</taxon>
        <taxon>Euplotidae</taxon>
        <taxon>Moneuplotes</taxon>
    </lineage>
</organism>
<sequence>MEGSLLKTSISTDAATLLPAEPTLDDAGSQEALDLMLKAREKFAEGIALLNEEDWISNKDEEKAKFWVRKPDEDGFGSIRREAIFNKSAADVDEWFSKQANLVDSSDILESSEIISELNSDSLLVRRQMKGNDTYEPRDLAVFCNRIALTDGSIGHVIFSVTHDSIPETDCVRAETKVHLGILQPISDTSCVLVSAAKIDPKATIPPEVGLKMLDKQYEDFVKMMAAVEA</sequence>
<accession>A0AAD1XDM8</accession>
<comment type="caution">
    <text evidence="2">The sequence shown here is derived from an EMBL/GenBank/DDBJ whole genome shotgun (WGS) entry which is preliminary data.</text>
</comment>
<dbReference type="Gene3D" id="3.30.530.20">
    <property type="match status" value="1"/>
</dbReference>
<proteinExistence type="predicted"/>
<dbReference type="Pfam" id="PF01852">
    <property type="entry name" value="START"/>
    <property type="match status" value="1"/>
</dbReference>
<dbReference type="Proteomes" id="UP001295684">
    <property type="component" value="Unassembled WGS sequence"/>
</dbReference>
<name>A0AAD1XDM8_EUPCR</name>
<dbReference type="EMBL" id="CAMPGE010013700">
    <property type="protein sequence ID" value="CAI2372414.1"/>
    <property type="molecule type" value="Genomic_DNA"/>
</dbReference>
<dbReference type="InterPro" id="IPR002913">
    <property type="entry name" value="START_lipid-bd_dom"/>
</dbReference>
<keyword evidence="3" id="KW-1185">Reference proteome</keyword>
<reference evidence="2" key="1">
    <citation type="submission" date="2023-07" db="EMBL/GenBank/DDBJ databases">
        <authorList>
            <consortium name="AG Swart"/>
            <person name="Singh M."/>
            <person name="Singh A."/>
            <person name="Seah K."/>
            <person name="Emmerich C."/>
        </authorList>
    </citation>
    <scope>NUCLEOTIDE SEQUENCE</scope>
    <source>
        <strain evidence="2">DP1</strain>
    </source>
</reference>
<dbReference type="AlphaFoldDB" id="A0AAD1XDM8"/>
<evidence type="ECO:0000313" key="3">
    <source>
        <dbReference type="Proteomes" id="UP001295684"/>
    </source>
</evidence>